<dbReference type="EMBL" id="MBUA01000001">
    <property type="protein sequence ID" value="MBC6489365.1"/>
    <property type="molecule type" value="Genomic_DNA"/>
</dbReference>
<gene>
    <name evidence="2" type="ORF">BC349_00165</name>
</gene>
<evidence type="ECO:0000259" key="1">
    <source>
        <dbReference type="Pfam" id="PF00534"/>
    </source>
</evidence>
<reference evidence="2 3" key="1">
    <citation type="submission" date="2016-07" db="EMBL/GenBank/DDBJ databases">
        <title>Genome analysis of Flavihumibacter stibioxidans YS-17.</title>
        <authorList>
            <person name="Shi K."/>
            <person name="Han Y."/>
            <person name="Wang G."/>
        </authorList>
    </citation>
    <scope>NUCLEOTIDE SEQUENCE [LARGE SCALE GENOMIC DNA]</scope>
    <source>
        <strain evidence="2 3">YS-17</strain>
    </source>
</reference>
<dbReference type="SUPFAM" id="SSF53756">
    <property type="entry name" value="UDP-Glycosyltransferase/glycogen phosphorylase"/>
    <property type="match status" value="1"/>
</dbReference>
<dbReference type="GO" id="GO:0016740">
    <property type="term" value="F:transferase activity"/>
    <property type="evidence" value="ECO:0007669"/>
    <property type="project" value="UniProtKB-KW"/>
</dbReference>
<organism evidence="2 3">
    <name type="scientific">Flavihumibacter stibioxidans</name>
    <dbReference type="NCBI Taxonomy" id="1834163"/>
    <lineage>
        <taxon>Bacteria</taxon>
        <taxon>Pseudomonadati</taxon>
        <taxon>Bacteroidota</taxon>
        <taxon>Chitinophagia</taxon>
        <taxon>Chitinophagales</taxon>
        <taxon>Chitinophagaceae</taxon>
        <taxon>Flavihumibacter</taxon>
    </lineage>
</organism>
<dbReference type="Pfam" id="PF00534">
    <property type="entry name" value="Glycos_transf_1"/>
    <property type="match status" value="1"/>
</dbReference>
<protein>
    <submittedName>
        <fullName evidence="2">Group 1 glycosyl transferase</fullName>
    </submittedName>
</protein>
<sequence>MQRICTSLENGGYDVLLVGVKPENAGPPDITVYSLKRIPVFFKKGKLFYLEYNLKLFWWLLFQRADCLCAIDLDTIIPVYWVSRIRNFIRVYDAHELFCEMKEVVTRPFIQRIWKSIERFYVPRFSLGYTVNQPIADIFRRDYGVQYEVIRNVPVLREAQDSTEKEPFLLYQGAVNEGRLFEVLIPAMQFVDRPLWIYGDGNFLDKTRELISRYGLEGKVLLKGKLLPGELRTVTSRASLGFTLFENNGLSNYLSLANRFFDYVHAATPQICVDFPVYKDLNKEAPVAVLLYTTDPAVLAEHINKALADRAGYQKMQENCMKLRLEWNWGREQELLLAFYKKILPTGG</sequence>
<name>A0ABR7M2X7_9BACT</name>
<dbReference type="Proteomes" id="UP000765802">
    <property type="component" value="Unassembled WGS sequence"/>
</dbReference>
<dbReference type="Gene3D" id="3.40.50.2000">
    <property type="entry name" value="Glycogen Phosphorylase B"/>
    <property type="match status" value="1"/>
</dbReference>
<keyword evidence="2" id="KW-0808">Transferase</keyword>
<feature type="domain" description="Glycosyl transferase family 1" evidence="1">
    <location>
        <begin position="156"/>
        <end position="319"/>
    </location>
</feature>
<proteinExistence type="predicted"/>
<evidence type="ECO:0000313" key="3">
    <source>
        <dbReference type="Proteomes" id="UP000765802"/>
    </source>
</evidence>
<comment type="caution">
    <text evidence="2">The sequence shown here is derived from an EMBL/GenBank/DDBJ whole genome shotgun (WGS) entry which is preliminary data.</text>
</comment>
<evidence type="ECO:0000313" key="2">
    <source>
        <dbReference type="EMBL" id="MBC6489365.1"/>
    </source>
</evidence>
<dbReference type="InterPro" id="IPR001296">
    <property type="entry name" value="Glyco_trans_1"/>
</dbReference>
<accession>A0ABR7M2X7</accession>
<keyword evidence="3" id="KW-1185">Reference proteome</keyword>